<evidence type="ECO:0000313" key="2">
    <source>
        <dbReference type="EMBL" id="AGC72360.1"/>
    </source>
</evidence>
<dbReference type="AlphaFoldDB" id="L7W1E7"/>
<feature type="transmembrane region" description="Helical" evidence="1">
    <location>
        <begin position="6"/>
        <end position="24"/>
    </location>
</feature>
<keyword evidence="1" id="KW-0472">Membrane</keyword>
<keyword evidence="1" id="KW-0812">Transmembrane</keyword>
<dbReference type="EMBL" id="JX649899">
    <property type="protein sequence ID" value="AGC72360.1"/>
    <property type="molecule type" value="Genomic_DNA"/>
</dbReference>
<evidence type="ECO:0000256" key="1">
    <source>
        <dbReference type="SAM" id="Phobius"/>
    </source>
</evidence>
<sequence>MSTVFEVLPILCSFSLFLSILHLWQCRRDLTKLSREIERHEQGREIKRRVLGELARKAVQP</sequence>
<name>L7W1E7_9BACT</name>
<proteinExistence type="predicted"/>
<protein>
    <submittedName>
        <fullName evidence="2">Uncharacterized protein</fullName>
    </submittedName>
</protein>
<keyword evidence="1" id="KW-1133">Transmembrane helix</keyword>
<accession>L7W1E7</accession>
<reference evidence="2" key="1">
    <citation type="submission" date="2012-09" db="EMBL/GenBank/DDBJ databases">
        <title>Metagenomic Characterization of a Microbial Community in Wastewater Detects High Levels of Antibiotic Resistance.</title>
        <authorList>
            <person name="Abrams M."/>
            <person name="Caldwell A."/>
            <person name="Vandaei E."/>
            <person name="Lee W."/>
            <person name="Perrott J."/>
            <person name="Khan S.Y."/>
            <person name="Ta J."/>
            <person name="Romero D."/>
            <person name="Nguyen V."/>
            <person name="Pourmand N."/>
            <person name="Ouverney C.C."/>
        </authorList>
    </citation>
    <scope>NUCLEOTIDE SEQUENCE</scope>
</reference>
<organism evidence="2">
    <name type="scientific">uncultured bacterium A1Q1_fos_2004</name>
    <dbReference type="NCBI Taxonomy" id="1256557"/>
    <lineage>
        <taxon>Bacteria</taxon>
        <taxon>environmental samples</taxon>
    </lineage>
</organism>